<name>A0A561WYM7_9ACTN</name>
<dbReference type="AlphaFoldDB" id="A0A561WYM7"/>
<evidence type="ECO:0000313" key="1">
    <source>
        <dbReference type="EMBL" id="TWG28957.1"/>
    </source>
</evidence>
<accession>A0A561WYM7</accession>
<dbReference type="EMBL" id="VIXA01000001">
    <property type="protein sequence ID" value="TWG28957.1"/>
    <property type="molecule type" value="Genomic_DNA"/>
</dbReference>
<dbReference type="RefSeq" id="WP_170285329.1">
    <property type="nucleotide sequence ID" value="NZ_VIXA01000001.1"/>
</dbReference>
<sequence>MTNWVTTGAGSAGRPRILVDRWDSSALLLAQLIDGWWFLHTEEVIVALSPGQA</sequence>
<dbReference type="Proteomes" id="UP000319927">
    <property type="component" value="Unassembled WGS sequence"/>
</dbReference>
<comment type="caution">
    <text evidence="1">The sequence shown here is derived from an EMBL/GenBank/DDBJ whole genome shotgun (WGS) entry which is preliminary data.</text>
</comment>
<keyword evidence="2" id="KW-1185">Reference proteome</keyword>
<protein>
    <submittedName>
        <fullName evidence="1">Uncharacterized protein</fullName>
    </submittedName>
</protein>
<evidence type="ECO:0000313" key="2">
    <source>
        <dbReference type="Proteomes" id="UP000319927"/>
    </source>
</evidence>
<organism evidence="1 2">
    <name type="scientific">Micromonospora palomenae</name>
    <dbReference type="NCBI Taxonomy" id="1461247"/>
    <lineage>
        <taxon>Bacteria</taxon>
        <taxon>Bacillati</taxon>
        <taxon>Actinomycetota</taxon>
        <taxon>Actinomycetes</taxon>
        <taxon>Micromonosporales</taxon>
        <taxon>Micromonosporaceae</taxon>
        <taxon>Micromonospora</taxon>
    </lineage>
</organism>
<reference evidence="1 2" key="1">
    <citation type="submission" date="2019-06" db="EMBL/GenBank/DDBJ databases">
        <title>Sequencing the genomes of 1000 actinobacteria strains.</title>
        <authorList>
            <person name="Klenk H.-P."/>
        </authorList>
    </citation>
    <scope>NUCLEOTIDE SEQUENCE [LARGE SCALE GENOMIC DNA]</scope>
    <source>
        <strain evidence="1 2">DSM 102131</strain>
    </source>
</reference>
<proteinExistence type="predicted"/>
<gene>
    <name evidence="1" type="ORF">FHX75_112116</name>
</gene>